<evidence type="ECO:0000259" key="1">
    <source>
        <dbReference type="Pfam" id="PF12307"/>
    </source>
</evidence>
<sequence>MDRGGGVTALGMTPVCAAPVGYRAAHERVADERLPAYLHKCVDCDGLAQEWSYDHADPDERYAADRANYGAAYSLDTGHYQPRCKSCHVRWDKMYARQRRGESQPVPTGFAPRRFAPEATWEIRAFARRALGLPDDPLSDVREMLGHFVSAQTDEDLDTVALWIAATHLGAHGVGHAIPRLAIVAPSYGAGKSTLLRFVARLSHRGEVIGSTVTNSTITRIAQDEGYSTLCFDEADKTLRPENEGATAILNAGWERGATARLTVPVGQDWRATKVDVFMPVAFAGNGVRLAPDTEERTLTVRLVRSEDTPEVDWVEHLSGVDDRLRARLAAWAMDAASQRLVRKPPAPGLAARDRDRWSIMLSAAHAAGGRWLATAGRLALVDRDRRKAETDASDLPPNEQLMWDVWAIWPSGHNRMSSKALVDALAAHNPSLWGVPSGRPLTAKALSGKLKRFYGITPTRWGSDGERSRGYCLADMARAWKLVGVPDNSEMPGDSGP</sequence>
<evidence type="ECO:0000313" key="2">
    <source>
        <dbReference type="EMBL" id="PFG15973.1"/>
    </source>
</evidence>
<proteinExistence type="predicted"/>
<keyword evidence="3" id="KW-1185">Reference proteome</keyword>
<dbReference type="EMBL" id="PDJC01000001">
    <property type="protein sequence ID" value="PFG15973.1"/>
    <property type="molecule type" value="Genomic_DNA"/>
</dbReference>
<name>A0A2A9CNK4_9ACTN</name>
<evidence type="ECO:0000313" key="3">
    <source>
        <dbReference type="Proteomes" id="UP000226079"/>
    </source>
</evidence>
<gene>
    <name evidence="2" type="ORF">ATK74_0495</name>
</gene>
<dbReference type="InterPro" id="IPR022081">
    <property type="entry name" value="DUF3631"/>
</dbReference>
<dbReference type="Pfam" id="PF12307">
    <property type="entry name" value="DUF3631"/>
    <property type="match status" value="1"/>
</dbReference>
<dbReference type="Proteomes" id="UP000226079">
    <property type="component" value="Unassembled WGS sequence"/>
</dbReference>
<reference evidence="2 3" key="1">
    <citation type="submission" date="2017-10" db="EMBL/GenBank/DDBJ databases">
        <title>Sequencing the genomes of 1000 actinobacteria strains.</title>
        <authorList>
            <person name="Klenk H.-P."/>
        </authorList>
    </citation>
    <scope>NUCLEOTIDE SEQUENCE [LARGE SCALE GENOMIC DNA]</scope>
    <source>
        <strain evidence="2 3">DSM 15597</strain>
    </source>
</reference>
<protein>
    <submittedName>
        <fullName evidence="2">Uncharacterized protein DUF3631</fullName>
    </submittedName>
</protein>
<feature type="domain" description="DUF3631" evidence="1">
    <location>
        <begin position="323"/>
        <end position="482"/>
    </location>
</feature>
<accession>A0A2A9CNK4</accession>
<dbReference type="AlphaFoldDB" id="A0A2A9CNK4"/>
<comment type="caution">
    <text evidence="2">The sequence shown here is derived from an EMBL/GenBank/DDBJ whole genome shotgun (WGS) entry which is preliminary data.</text>
</comment>
<organism evidence="2 3">
    <name type="scientific">Propionicimonas paludicola</name>
    <dbReference type="NCBI Taxonomy" id="185243"/>
    <lineage>
        <taxon>Bacteria</taxon>
        <taxon>Bacillati</taxon>
        <taxon>Actinomycetota</taxon>
        <taxon>Actinomycetes</taxon>
        <taxon>Propionibacteriales</taxon>
        <taxon>Nocardioidaceae</taxon>
        <taxon>Propionicimonas</taxon>
    </lineage>
</organism>